<keyword evidence="6" id="KW-0326">Glycosidase</keyword>
<dbReference type="EMBL" id="CP003261">
    <property type="protein sequence ID" value="AGK95776.1"/>
    <property type="molecule type" value="Genomic_DNA"/>
</dbReference>
<evidence type="ECO:0000256" key="4">
    <source>
        <dbReference type="SAM" id="SignalP"/>
    </source>
</evidence>
<dbReference type="PANTHER" id="PTHR34216:SF3">
    <property type="entry name" value="POLY-BETA-1,6-N-ACETYL-D-GLUCOSAMINE N-DEACETYLASE"/>
    <property type="match status" value="1"/>
</dbReference>
<keyword evidence="6" id="KW-0378">Hydrolase</keyword>
<dbReference type="RefSeq" id="WP_015614101.1">
    <property type="nucleotide sequence ID" value="NC_021182.1"/>
</dbReference>
<evidence type="ECO:0000256" key="3">
    <source>
        <dbReference type="SAM" id="MobiDB-lite"/>
    </source>
</evidence>
<name>R4K1W7_CLOPA</name>
<dbReference type="Gene3D" id="3.20.20.370">
    <property type="entry name" value="Glycoside hydrolase/deacetylase"/>
    <property type="match status" value="1"/>
</dbReference>
<dbReference type="PATRIC" id="fig|86416.3.peg.730"/>
<comment type="subcellular location">
    <subcellularLocation>
        <location evidence="1">Secreted</location>
    </subcellularLocation>
</comment>
<feature type="domain" description="NodB homology" evidence="5">
    <location>
        <begin position="122"/>
        <end position="287"/>
    </location>
</feature>
<dbReference type="Proteomes" id="UP000013523">
    <property type="component" value="Chromosome"/>
</dbReference>
<evidence type="ECO:0000313" key="7">
    <source>
        <dbReference type="Proteomes" id="UP000013523"/>
    </source>
</evidence>
<keyword evidence="2 4" id="KW-0732">Signal</keyword>
<keyword evidence="6" id="KW-0119">Carbohydrate metabolism</keyword>
<sequence length="287" mass="32937">MIKKFKLLSTLILVILSITLFGCSSTPNNNNNNDSKKPVQNTTKVSEQKLPEESFKAPFKAANQGVPVLMYHSISFEKNNPLKVPPEQLEEEFKYLKDNGYTTISLDDLYNYFEDNAQIPEKSIVLTFDDGYEDNYTALFPLLKKYGLRATVFVITGYVDKMPAYLTSSQLKEMNSYGVDIESHTVNHDHLKTLTKDKQLATLTESKAFLEKLLNKKINYIAYPYGEYDNNTLECAKQAGYKMALSTDGRWSMKKNGIFSLDRVYISSQFNMDIFKDRISNPNYKFQ</sequence>
<feature type="region of interest" description="Disordered" evidence="3">
    <location>
        <begin position="27"/>
        <end position="47"/>
    </location>
</feature>
<dbReference type="Pfam" id="PF01522">
    <property type="entry name" value="Polysacc_deac_1"/>
    <property type="match status" value="1"/>
</dbReference>
<protein>
    <submittedName>
        <fullName evidence="6">Putative xylanase/chitin deacetylase</fullName>
    </submittedName>
</protein>
<dbReference type="PROSITE" id="PS51677">
    <property type="entry name" value="NODB"/>
    <property type="match status" value="1"/>
</dbReference>
<organism evidence="6 7">
    <name type="scientific">Clostridium pasteurianum BC1</name>
    <dbReference type="NCBI Taxonomy" id="86416"/>
    <lineage>
        <taxon>Bacteria</taxon>
        <taxon>Bacillati</taxon>
        <taxon>Bacillota</taxon>
        <taxon>Clostridia</taxon>
        <taxon>Eubacteriales</taxon>
        <taxon>Clostridiaceae</taxon>
        <taxon>Clostridium</taxon>
    </lineage>
</organism>
<gene>
    <name evidence="6" type="ORF">Clopa_0743</name>
</gene>
<keyword evidence="6" id="KW-0624">Polysaccharide degradation</keyword>
<keyword evidence="7" id="KW-1185">Reference proteome</keyword>
<proteinExistence type="predicted"/>
<dbReference type="PANTHER" id="PTHR34216">
    <property type="match status" value="1"/>
</dbReference>
<dbReference type="KEGG" id="cpas:Clopa_0743"/>
<accession>R4K1W7</accession>
<dbReference type="InterPro" id="IPR011330">
    <property type="entry name" value="Glyco_hydro/deAcase_b/a-brl"/>
</dbReference>
<dbReference type="CDD" id="cd10918">
    <property type="entry name" value="CE4_NodB_like_5s_6s"/>
    <property type="match status" value="1"/>
</dbReference>
<evidence type="ECO:0000256" key="2">
    <source>
        <dbReference type="ARBA" id="ARBA00022729"/>
    </source>
</evidence>
<dbReference type="OrthoDB" id="9778320at2"/>
<dbReference type="PROSITE" id="PS51257">
    <property type="entry name" value="PROKAR_LIPOPROTEIN"/>
    <property type="match status" value="1"/>
</dbReference>
<dbReference type="AlphaFoldDB" id="R4K1W7"/>
<evidence type="ECO:0000313" key="6">
    <source>
        <dbReference type="EMBL" id="AGK95776.1"/>
    </source>
</evidence>
<dbReference type="InterPro" id="IPR051398">
    <property type="entry name" value="Polysacch_Deacetylase"/>
</dbReference>
<keyword evidence="6" id="KW-0858">Xylan degradation</keyword>
<feature type="chain" id="PRO_5039623774" evidence="4">
    <location>
        <begin position="23"/>
        <end position="287"/>
    </location>
</feature>
<dbReference type="eggNOG" id="COG0726">
    <property type="taxonomic scope" value="Bacteria"/>
</dbReference>
<dbReference type="GO" id="GO:0045493">
    <property type="term" value="P:xylan catabolic process"/>
    <property type="evidence" value="ECO:0007669"/>
    <property type="project" value="UniProtKB-KW"/>
</dbReference>
<evidence type="ECO:0000259" key="5">
    <source>
        <dbReference type="PROSITE" id="PS51677"/>
    </source>
</evidence>
<dbReference type="STRING" id="86416.Clopa_0743"/>
<feature type="signal peptide" evidence="4">
    <location>
        <begin position="1"/>
        <end position="22"/>
    </location>
</feature>
<evidence type="ECO:0000256" key="1">
    <source>
        <dbReference type="ARBA" id="ARBA00004613"/>
    </source>
</evidence>
<reference evidence="6 7" key="1">
    <citation type="submission" date="2012-01" db="EMBL/GenBank/DDBJ databases">
        <title>Complete sequence of chromosome of Clostridium pasteurianum BC1.</title>
        <authorList>
            <consortium name="US DOE Joint Genome Institute"/>
            <person name="Lucas S."/>
            <person name="Han J."/>
            <person name="Lapidus A."/>
            <person name="Cheng J.-F."/>
            <person name="Goodwin L."/>
            <person name="Pitluck S."/>
            <person name="Peters L."/>
            <person name="Mikhailova N."/>
            <person name="Teshima H."/>
            <person name="Detter J.C."/>
            <person name="Han C."/>
            <person name="Tapia R."/>
            <person name="Land M."/>
            <person name="Hauser L."/>
            <person name="Kyrpides N."/>
            <person name="Ivanova N."/>
            <person name="Pagani I."/>
            <person name="Dunn J."/>
            <person name="Taghavi S."/>
            <person name="Francis A."/>
            <person name="van der Lelie D."/>
            <person name="Woyke T."/>
        </authorList>
    </citation>
    <scope>NUCLEOTIDE SEQUENCE [LARGE SCALE GENOMIC DNA]</scope>
    <source>
        <strain evidence="6 7">BC1</strain>
    </source>
</reference>
<dbReference type="GO" id="GO:0016810">
    <property type="term" value="F:hydrolase activity, acting on carbon-nitrogen (but not peptide) bonds"/>
    <property type="evidence" value="ECO:0007669"/>
    <property type="project" value="InterPro"/>
</dbReference>
<dbReference type="GO" id="GO:0016798">
    <property type="term" value="F:hydrolase activity, acting on glycosyl bonds"/>
    <property type="evidence" value="ECO:0007669"/>
    <property type="project" value="UniProtKB-KW"/>
</dbReference>
<dbReference type="InterPro" id="IPR002509">
    <property type="entry name" value="NODB_dom"/>
</dbReference>
<dbReference type="SUPFAM" id="SSF88713">
    <property type="entry name" value="Glycoside hydrolase/deacetylase"/>
    <property type="match status" value="1"/>
</dbReference>
<dbReference type="GO" id="GO:0005576">
    <property type="term" value="C:extracellular region"/>
    <property type="evidence" value="ECO:0007669"/>
    <property type="project" value="UniProtKB-SubCell"/>
</dbReference>
<dbReference type="HOGENOM" id="CLU_030024_2_0_9"/>